<protein>
    <submittedName>
        <fullName evidence="1">Uncharacterized protein</fullName>
    </submittedName>
</protein>
<evidence type="ECO:0000313" key="2">
    <source>
        <dbReference type="Proteomes" id="UP001303046"/>
    </source>
</evidence>
<dbReference type="Proteomes" id="UP001303046">
    <property type="component" value="Unassembled WGS sequence"/>
</dbReference>
<accession>A0ABR1CQT8</accession>
<proteinExistence type="predicted"/>
<name>A0ABR1CQT8_NECAM</name>
<keyword evidence="2" id="KW-1185">Reference proteome</keyword>
<comment type="caution">
    <text evidence="1">The sequence shown here is derived from an EMBL/GenBank/DDBJ whole genome shotgun (WGS) entry which is preliminary data.</text>
</comment>
<dbReference type="EMBL" id="JAVFWL010000003">
    <property type="protein sequence ID" value="KAK6740063.1"/>
    <property type="molecule type" value="Genomic_DNA"/>
</dbReference>
<evidence type="ECO:0000313" key="1">
    <source>
        <dbReference type="EMBL" id="KAK6740063.1"/>
    </source>
</evidence>
<gene>
    <name evidence="1" type="primary">Necator_chrIII.g9265</name>
    <name evidence="1" type="ORF">RB195_008500</name>
</gene>
<reference evidence="1 2" key="1">
    <citation type="submission" date="2023-08" db="EMBL/GenBank/DDBJ databases">
        <title>A Necator americanus chromosomal reference genome.</title>
        <authorList>
            <person name="Ilik V."/>
            <person name="Petrzelkova K.J."/>
            <person name="Pardy F."/>
            <person name="Fuh T."/>
            <person name="Niatou-Singa F.S."/>
            <person name="Gouil Q."/>
            <person name="Baker L."/>
            <person name="Ritchie M.E."/>
            <person name="Jex A.R."/>
            <person name="Gazzola D."/>
            <person name="Li H."/>
            <person name="Toshio Fujiwara R."/>
            <person name="Zhan B."/>
            <person name="Aroian R.V."/>
            <person name="Pafco B."/>
            <person name="Schwarz E.M."/>
        </authorList>
    </citation>
    <scope>NUCLEOTIDE SEQUENCE [LARGE SCALE GENOMIC DNA]</scope>
    <source>
        <strain evidence="1 2">Aroian</strain>
        <tissue evidence="1">Whole animal</tissue>
    </source>
</reference>
<organism evidence="1 2">
    <name type="scientific">Necator americanus</name>
    <name type="common">Human hookworm</name>
    <dbReference type="NCBI Taxonomy" id="51031"/>
    <lineage>
        <taxon>Eukaryota</taxon>
        <taxon>Metazoa</taxon>
        <taxon>Ecdysozoa</taxon>
        <taxon>Nematoda</taxon>
        <taxon>Chromadorea</taxon>
        <taxon>Rhabditida</taxon>
        <taxon>Rhabditina</taxon>
        <taxon>Rhabditomorpha</taxon>
        <taxon>Strongyloidea</taxon>
        <taxon>Ancylostomatidae</taxon>
        <taxon>Bunostominae</taxon>
        <taxon>Necator</taxon>
    </lineage>
</organism>
<sequence>MTFSLRADSKNDSDDQSNLVFLRSSDIRRNAFNRTPPHFVIPARIHHSCSFSRDSLRSIACNVCSCGGAKPGS</sequence>